<dbReference type="InterPro" id="IPR029058">
    <property type="entry name" value="AB_hydrolase_fold"/>
</dbReference>
<dbReference type="PANTHER" id="PTHR43798">
    <property type="entry name" value="MONOACYLGLYCEROL LIPASE"/>
    <property type="match status" value="1"/>
</dbReference>
<dbReference type="InterPro" id="IPR000073">
    <property type="entry name" value="AB_hydrolase_1"/>
</dbReference>
<keyword evidence="5" id="KW-1185">Reference proteome</keyword>
<feature type="compositionally biased region" description="Polar residues" evidence="1">
    <location>
        <begin position="232"/>
        <end position="241"/>
    </location>
</feature>
<keyword evidence="2" id="KW-1133">Transmembrane helix</keyword>
<sequence>MVVRISFSGVRIVFSSALLFGFGAFVRGYLRHSELAKALTACENQLPGDGAATYPQDAIPGGRNVETPYGTIRVYEWGPEDGEKVLLLHGVSAPALTVSGLADELALRGFRVLMFDLFGRGYSENPAGHDHDIRLYTTQILLALASSPLPWLGSESFHLIGYSFGGGLSAAFARFFPATIKSLTLIAPGGLLRQTTTDWKQRLLYSRGLFPQRLLQYIVRRRLAPPSDPSRPKSSNLSEPSITVPPMRGGHDTTGGDSFDGAGISRFLPTVTVEQTMAWQVSQHRGFVPAFMSSMRHGPIFEQYELWSALAGKLRSRKLESEQGRVSPLRGGKVLFVLGQLDPVIKEEELRADANVVLGDDLVEYLVMNAGHELVMTKVHEITTSLVGFWNGQGI</sequence>
<name>A0A084GC68_PSEDA</name>
<dbReference type="InterPro" id="IPR050266">
    <property type="entry name" value="AB_hydrolase_sf"/>
</dbReference>
<dbReference type="OrthoDB" id="408373at2759"/>
<evidence type="ECO:0000313" key="5">
    <source>
        <dbReference type="Proteomes" id="UP000028545"/>
    </source>
</evidence>
<dbReference type="OMA" id="DVASPYG"/>
<protein>
    <recommendedName>
        <fullName evidence="3">AB hydrolase-1 domain-containing protein</fullName>
    </recommendedName>
</protein>
<feature type="domain" description="AB hydrolase-1" evidence="3">
    <location>
        <begin position="85"/>
        <end position="213"/>
    </location>
</feature>
<dbReference type="SUPFAM" id="SSF53474">
    <property type="entry name" value="alpha/beta-Hydrolases"/>
    <property type="match status" value="1"/>
</dbReference>
<evidence type="ECO:0000313" key="4">
    <source>
        <dbReference type="EMBL" id="KEZ44930.1"/>
    </source>
</evidence>
<dbReference type="PRINTS" id="PR00111">
    <property type="entry name" value="ABHYDROLASE"/>
</dbReference>
<dbReference type="RefSeq" id="XP_016644729.1">
    <property type="nucleotide sequence ID" value="XM_016785353.1"/>
</dbReference>
<keyword evidence="2" id="KW-0812">Transmembrane</keyword>
<dbReference type="AlphaFoldDB" id="A0A084GC68"/>
<gene>
    <name evidence="4" type="ORF">SAPIO_CDS2296</name>
</gene>
<dbReference type="GeneID" id="27721368"/>
<dbReference type="Pfam" id="PF00561">
    <property type="entry name" value="Abhydrolase_1"/>
    <property type="match status" value="1"/>
</dbReference>
<dbReference type="Proteomes" id="UP000028545">
    <property type="component" value="Unassembled WGS sequence"/>
</dbReference>
<keyword evidence="2" id="KW-0472">Membrane</keyword>
<comment type="caution">
    <text evidence="4">The sequence shown here is derived from an EMBL/GenBank/DDBJ whole genome shotgun (WGS) entry which is preliminary data.</text>
</comment>
<dbReference type="EMBL" id="JOWA01000086">
    <property type="protein sequence ID" value="KEZ44930.1"/>
    <property type="molecule type" value="Genomic_DNA"/>
</dbReference>
<dbReference type="KEGG" id="sapo:SAPIO_CDS2296"/>
<feature type="region of interest" description="Disordered" evidence="1">
    <location>
        <begin position="225"/>
        <end position="256"/>
    </location>
</feature>
<dbReference type="GO" id="GO:0047372">
    <property type="term" value="F:monoacylglycerol lipase activity"/>
    <property type="evidence" value="ECO:0007669"/>
    <property type="project" value="TreeGrafter"/>
</dbReference>
<proteinExistence type="predicted"/>
<dbReference type="PANTHER" id="PTHR43798:SF33">
    <property type="entry name" value="HYDROLASE, PUTATIVE (AFU_ORTHOLOGUE AFUA_2G14860)-RELATED"/>
    <property type="match status" value="1"/>
</dbReference>
<dbReference type="Gene3D" id="3.40.50.1820">
    <property type="entry name" value="alpha/beta hydrolase"/>
    <property type="match status" value="1"/>
</dbReference>
<dbReference type="GO" id="GO:0046464">
    <property type="term" value="P:acylglycerol catabolic process"/>
    <property type="evidence" value="ECO:0007669"/>
    <property type="project" value="TreeGrafter"/>
</dbReference>
<dbReference type="VEuPathDB" id="FungiDB:SAPIO_CDS2296"/>
<accession>A0A084GC68</accession>
<evidence type="ECO:0000256" key="2">
    <source>
        <dbReference type="SAM" id="Phobius"/>
    </source>
</evidence>
<feature type="transmembrane region" description="Helical" evidence="2">
    <location>
        <begin position="12"/>
        <end position="30"/>
    </location>
</feature>
<reference evidence="4 5" key="1">
    <citation type="journal article" date="2014" name="Genome Announc.">
        <title>Draft genome sequence of the pathogenic fungus Scedosporium apiospermum.</title>
        <authorList>
            <person name="Vandeputte P."/>
            <person name="Ghamrawi S."/>
            <person name="Rechenmann M."/>
            <person name="Iltis A."/>
            <person name="Giraud S."/>
            <person name="Fleury M."/>
            <person name="Thornton C."/>
            <person name="Delhaes L."/>
            <person name="Meyer W."/>
            <person name="Papon N."/>
            <person name="Bouchara J.P."/>
        </authorList>
    </citation>
    <scope>NUCLEOTIDE SEQUENCE [LARGE SCALE GENOMIC DNA]</scope>
    <source>
        <strain evidence="4 5">IHEM 14462</strain>
    </source>
</reference>
<dbReference type="GO" id="GO:0016020">
    <property type="term" value="C:membrane"/>
    <property type="evidence" value="ECO:0007669"/>
    <property type="project" value="TreeGrafter"/>
</dbReference>
<evidence type="ECO:0000256" key="1">
    <source>
        <dbReference type="SAM" id="MobiDB-lite"/>
    </source>
</evidence>
<evidence type="ECO:0000259" key="3">
    <source>
        <dbReference type="Pfam" id="PF00561"/>
    </source>
</evidence>
<dbReference type="HOGENOM" id="CLU_020336_11_1_1"/>
<organism evidence="4 5">
    <name type="scientific">Pseudallescheria apiosperma</name>
    <name type="common">Scedosporium apiospermum</name>
    <dbReference type="NCBI Taxonomy" id="563466"/>
    <lineage>
        <taxon>Eukaryota</taxon>
        <taxon>Fungi</taxon>
        <taxon>Dikarya</taxon>
        <taxon>Ascomycota</taxon>
        <taxon>Pezizomycotina</taxon>
        <taxon>Sordariomycetes</taxon>
        <taxon>Hypocreomycetidae</taxon>
        <taxon>Microascales</taxon>
        <taxon>Microascaceae</taxon>
        <taxon>Scedosporium</taxon>
    </lineage>
</organism>